<dbReference type="GO" id="GO:0016020">
    <property type="term" value="C:membrane"/>
    <property type="evidence" value="ECO:0007669"/>
    <property type="project" value="TreeGrafter"/>
</dbReference>
<dbReference type="Gene3D" id="1.10.472.80">
    <property type="entry name" value="Ypt/Rab-GAP domain of gyp1p, domain 3"/>
    <property type="match status" value="1"/>
</dbReference>
<organism evidence="3 4">
    <name type="scientific">Hevea brasiliensis</name>
    <name type="common">Para rubber tree</name>
    <name type="synonym">Siphonia brasiliensis</name>
    <dbReference type="NCBI Taxonomy" id="3981"/>
    <lineage>
        <taxon>Eukaryota</taxon>
        <taxon>Viridiplantae</taxon>
        <taxon>Streptophyta</taxon>
        <taxon>Embryophyta</taxon>
        <taxon>Tracheophyta</taxon>
        <taxon>Spermatophyta</taxon>
        <taxon>Magnoliopsida</taxon>
        <taxon>eudicotyledons</taxon>
        <taxon>Gunneridae</taxon>
        <taxon>Pentapetalae</taxon>
        <taxon>rosids</taxon>
        <taxon>fabids</taxon>
        <taxon>Malpighiales</taxon>
        <taxon>Euphorbiaceae</taxon>
        <taxon>Crotonoideae</taxon>
        <taxon>Micrandreae</taxon>
        <taxon>Hevea</taxon>
    </lineage>
</organism>
<evidence type="ECO:0000313" key="3">
    <source>
        <dbReference type="EMBL" id="KAF2294918.1"/>
    </source>
</evidence>
<dbReference type="Proteomes" id="UP000467840">
    <property type="component" value="Chromosome 7"/>
</dbReference>
<name>A0A6A6L3R4_HEVBR</name>
<dbReference type="InterPro" id="IPR036497">
    <property type="entry name" value="GLTP_sf"/>
</dbReference>
<protein>
    <recommendedName>
        <fullName evidence="2">CRIB domain-containing protein</fullName>
    </recommendedName>
</protein>
<dbReference type="PANTHER" id="PTHR10219:SF96">
    <property type="entry name" value="TRANSFER PROTEIN, PUTATIVE-RELATED"/>
    <property type="match status" value="1"/>
</dbReference>
<dbReference type="Gene3D" id="1.10.3520.10">
    <property type="entry name" value="Glycolipid transfer protein"/>
    <property type="match status" value="1"/>
</dbReference>
<dbReference type="AlphaFoldDB" id="A0A6A6L3R4"/>
<dbReference type="InterPro" id="IPR000095">
    <property type="entry name" value="CRIB_dom"/>
</dbReference>
<keyword evidence="4" id="KW-1185">Reference proteome</keyword>
<accession>A0A6A6L3R4</accession>
<proteinExistence type="predicted"/>
<gene>
    <name evidence="3" type="ORF">GH714_027013</name>
</gene>
<dbReference type="SMART" id="SM00285">
    <property type="entry name" value="PBD"/>
    <property type="match status" value="1"/>
</dbReference>
<dbReference type="SUPFAM" id="SSF47923">
    <property type="entry name" value="Ypt/Rab-GAP domain of gyp1p"/>
    <property type="match status" value="1"/>
</dbReference>
<sequence length="865" mass="96343">MSTYSHGLSSSQIRSLAALCETFIPPLPVDDLNKEIPVNKLQAVRSFYKSSGSEPPIPDEVAEFLVRRGVQEVVFLVKLVLKVLSFRLGTLLLSAVLASSGQKVLVLEKGNYYVPEDYSSLEGPSMAELYESGGILSTQLAMENDDIGWINSRWRLRCKLAGKTLSPRRWHASFSEDGHLDIAKVLRRIQRGEQYNTWKDECKKLVPVIGSGKFITTPIITDDGQSIMDSSTNNAQGGHVNNAVSDKKVIQWMLVLHQIVLKQADNLQSWSGCCTHDQTLVFYESETNQAKLWDVLAVYAWVDSDIGYVQGYYIHGELGQSRDMAGTQDIVKTYVETLRENFRTSATSIGVQAQLSTLSQVIKTVDPMLHQHLEDLGGGEYLFAFRMLMLMWAMEYNPNIFSLYEEPSAATDKSTATMSTKELLKQCGKFERKNVETENSGHQIALAVFLAASVIEAKNNRILKEAKGLDDNGGNCFHCLSARNSTCEVSRWKNSNQAFLGLMQNHIAVLDNFGSAMSIVKSDIGGNISRLENKYSSNPSEFTLLYSVVRSEIDAKTAKGSSSCTNGLLWLTRAMDFLVELFRNLLAHPDWSMTQVCTDSYNKTLKKWHNWLASSSFSVALKLAPDRKKFMDVISGKGDLNSDMEKFCTNFSPFLEENHKFLITCSYSYSLEYNADNEKEPEMQIGYPTDVKHVAHIGWDGPSVNSPSWMNEFKAAPGLSSASNGDANDEIKWVSEDAASRRVSRRASDSSARDLPELPKSSRRHSSTGGAGDSPTKEKSDKPNNQGGLQEMQTRNWPMANQAGTRIQAQPAPARMHPKKLGERSLKTAQCPNPPDLKHKLQMWIVDLNLGQYPNLLALVTVIVL</sequence>
<comment type="caution">
    <text evidence="3">The sequence shown here is derived from an EMBL/GenBank/DDBJ whole genome shotgun (WGS) entry which is preliminary data.</text>
</comment>
<dbReference type="GO" id="GO:1902388">
    <property type="term" value="F:ceramide 1-phosphate transfer activity"/>
    <property type="evidence" value="ECO:0007669"/>
    <property type="project" value="TreeGrafter"/>
</dbReference>
<reference evidence="3 4" key="1">
    <citation type="journal article" date="2020" name="Mol. Plant">
        <title>The Chromosome-Based Rubber Tree Genome Provides New Insights into Spurge Genome Evolution and Rubber Biosynthesis.</title>
        <authorList>
            <person name="Liu J."/>
            <person name="Shi C."/>
            <person name="Shi C.C."/>
            <person name="Li W."/>
            <person name="Zhang Q.J."/>
            <person name="Zhang Y."/>
            <person name="Li K."/>
            <person name="Lu H.F."/>
            <person name="Shi C."/>
            <person name="Zhu S.T."/>
            <person name="Xiao Z.Y."/>
            <person name="Nan H."/>
            <person name="Yue Y."/>
            <person name="Zhu X.G."/>
            <person name="Wu Y."/>
            <person name="Hong X.N."/>
            <person name="Fan G.Y."/>
            <person name="Tong Y."/>
            <person name="Zhang D."/>
            <person name="Mao C.L."/>
            <person name="Liu Y.L."/>
            <person name="Hao S.J."/>
            <person name="Liu W.Q."/>
            <person name="Lv M.Q."/>
            <person name="Zhang H.B."/>
            <person name="Liu Y."/>
            <person name="Hu-Tang G.R."/>
            <person name="Wang J.P."/>
            <person name="Wang J.H."/>
            <person name="Sun Y.H."/>
            <person name="Ni S.B."/>
            <person name="Chen W.B."/>
            <person name="Zhang X.C."/>
            <person name="Jiao Y.N."/>
            <person name="Eichler E.E."/>
            <person name="Li G.H."/>
            <person name="Liu X."/>
            <person name="Gao L.Z."/>
        </authorList>
    </citation>
    <scope>NUCLEOTIDE SEQUENCE [LARGE SCALE GENOMIC DNA]</scope>
    <source>
        <strain evidence="4">cv. GT1</strain>
        <tissue evidence="3">Leaf</tissue>
    </source>
</reference>
<dbReference type="PROSITE" id="PS50108">
    <property type="entry name" value="CRIB"/>
    <property type="match status" value="1"/>
</dbReference>
<dbReference type="InterPro" id="IPR000195">
    <property type="entry name" value="Rab-GAP-TBC_dom"/>
</dbReference>
<dbReference type="GO" id="GO:0005829">
    <property type="term" value="C:cytosol"/>
    <property type="evidence" value="ECO:0007669"/>
    <property type="project" value="TreeGrafter"/>
</dbReference>
<feature type="domain" description="CRIB" evidence="2">
    <location>
        <begin position="685"/>
        <end position="698"/>
    </location>
</feature>
<evidence type="ECO:0000259" key="2">
    <source>
        <dbReference type="PROSITE" id="PS50108"/>
    </source>
</evidence>
<feature type="region of interest" description="Disordered" evidence="1">
    <location>
        <begin position="738"/>
        <end position="790"/>
    </location>
</feature>
<dbReference type="Pfam" id="PF00566">
    <property type="entry name" value="RabGAP-TBC"/>
    <property type="match status" value="1"/>
</dbReference>
<dbReference type="InterPro" id="IPR035969">
    <property type="entry name" value="Rab-GAP_TBC_sf"/>
</dbReference>
<dbReference type="PANTHER" id="PTHR10219">
    <property type="entry name" value="GLYCOLIPID TRANSFER PROTEIN-RELATED"/>
    <property type="match status" value="1"/>
</dbReference>
<evidence type="ECO:0000313" key="4">
    <source>
        <dbReference type="Proteomes" id="UP000467840"/>
    </source>
</evidence>
<dbReference type="Pfam" id="PF00786">
    <property type="entry name" value="PBD"/>
    <property type="match status" value="1"/>
</dbReference>
<evidence type="ECO:0000256" key="1">
    <source>
        <dbReference type="SAM" id="MobiDB-lite"/>
    </source>
</evidence>
<dbReference type="InterPro" id="IPR014830">
    <property type="entry name" value="Glycolipid_transfer_prot_dom"/>
</dbReference>
<feature type="compositionally biased region" description="Basic and acidic residues" evidence="1">
    <location>
        <begin position="738"/>
        <end position="757"/>
    </location>
</feature>
<dbReference type="EMBL" id="JAAGAX010000013">
    <property type="protein sequence ID" value="KAF2294918.1"/>
    <property type="molecule type" value="Genomic_DNA"/>
</dbReference>
<dbReference type="CDD" id="cd00132">
    <property type="entry name" value="CRIB"/>
    <property type="match status" value="1"/>
</dbReference>
<dbReference type="SUPFAM" id="SSF110004">
    <property type="entry name" value="Glycolipid transfer protein, GLTP"/>
    <property type="match status" value="1"/>
</dbReference>
<dbReference type="GO" id="GO:1902387">
    <property type="term" value="F:ceramide 1-phosphate binding"/>
    <property type="evidence" value="ECO:0007669"/>
    <property type="project" value="TreeGrafter"/>
</dbReference>
<dbReference type="Pfam" id="PF08718">
    <property type="entry name" value="GLTP"/>
    <property type="match status" value="1"/>
</dbReference>